<dbReference type="GO" id="GO:0070007">
    <property type="term" value="F:glutamic-type endopeptidase activity"/>
    <property type="evidence" value="ECO:0007669"/>
    <property type="project" value="InterPro"/>
</dbReference>
<sequence>DTSAAPKITETPSWAGVVLGPPPENSRYYAVIGSFTVPNPRPAKTFDGQPSKWVGSAWVGIDGWLGQNTLFQAGIDWTVSVEDNGTTSTAYRAWHEWVPDLPTYFPNFVIEPGDTITILCETNSTSYGTCAIQNQNKGVAAQQGFHAPADAGNATKFDLEGKFVEWIVEDQKNGYGPLPFADFGSIEWFDCQAAT</sequence>
<dbReference type="PANTHER" id="PTHR37536:SF1">
    <property type="entry name" value="ASPERGILLOPEPSIN, PUTAITVE (AFU_ORTHOLOGUE AFUA_7G01200)"/>
    <property type="match status" value="1"/>
</dbReference>
<dbReference type="InParanoid" id="A0A2J6TKJ3"/>
<feature type="active site" description="Proton acceptor" evidence="1">
    <location>
        <position position="169"/>
    </location>
</feature>
<organism evidence="2 3">
    <name type="scientific">Hyaloscypha bicolor E</name>
    <dbReference type="NCBI Taxonomy" id="1095630"/>
    <lineage>
        <taxon>Eukaryota</taxon>
        <taxon>Fungi</taxon>
        <taxon>Dikarya</taxon>
        <taxon>Ascomycota</taxon>
        <taxon>Pezizomycotina</taxon>
        <taxon>Leotiomycetes</taxon>
        <taxon>Helotiales</taxon>
        <taxon>Hyaloscyphaceae</taxon>
        <taxon>Hyaloscypha</taxon>
        <taxon>Hyaloscypha bicolor</taxon>
    </lineage>
</organism>
<evidence type="ECO:0000313" key="3">
    <source>
        <dbReference type="Proteomes" id="UP000235371"/>
    </source>
</evidence>
<dbReference type="Gene3D" id="2.60.120.700">
    <property type="entry name" value="Peptidase G1"/>
    <property type="match status" value="1"/>
</dbReference>
<dbReference type="Pfam" id="PF01828">
    <property type="entry name" value="Peptidase_A4"/>
    <property type="match status" value="1"/>
</dbReference>
<feature type="non-terminal residue" evidence="2">
    <location>
        <position position="195"/>
    </location>
</feature>
<protein>
    <submittedName>
        <fullName evidence="2">Concanavalin A-like lectin/glucanase</fullName>
    </submittedName>
</protein>
<dbReference type="AlphaFoldDB" id="A0A2J6TKJ3"/>
<dbReference type="CDD" id="cd13426">
    <property type="entry name" value="Peptidase_G1"/>
    <property type="match status" value="1"/>
</dbReference>
<proteinExistence type="predicted"/>
<keyword evidence="2" id="KW-0430">Lectin</keyword>
<dbReference type="InterPro" id="IPR038656">
    <property type="entry name" value="Peptidase_G1_sf"/>
</dbReference>
<dbReference type="OrthoDB" id="3562026at2759"/>
<dbReference type="GeneID" id="36581206"/>
<evidence type="ECO:0000313" key="2">
    <source>
        <dbReference type="EMBL" id="PMD63531.1"/>
    </source>
</evidence>
<dbReference type="GO" id="GO:0030246">
    <property type="term" value="F:carbohydrate binding"/>
    <property type="evidence" value="ECO:0007669"/>
    <property type="project" value="UniProtKB-KW"/>
</dbReference>
<dbReference type="RefSeq" id="XP_024740435.1">
    <property type="nucleotide sequence ID" value="XM_024873126.1"/>
</dbReference>
<dbReference type="SUPFAM" id="SSF49899">
    <property type="entry name" value="Concanavalin A-like lectins/glucanases"/>
    <property type="match status" value="1"/>
</dbReference>
<dbReference type="Proteomes" id="UP000235371">
    <property type="component" value="Unassembled WGS sequence"/>
</dbReference>
<dbReference type="GO" id="GO:0006508">
    <property type="term" value="P:proteolysis"/>
    <property type="evidence" value="ECO:0007669"/>
    <property type="project" value="InterPro"/>
</dbReference>
<dbReference type="EMBL" id="KZ613780">
    <property type="protein sequence ID" value="PMD63531.1"/>
    <property type="molecule type" value="Genomic_DNA"/>
</dbReference>
<dbReference type="InterPro" id="IPR013320">
    <property type="entry name" value="ConA-like_dom_sf"/>
</dbReference>
<keyword evidence="3" id="KW-1185">Reference proteome</keyword>
<name>A0A2J6TKJ3_9HELO</name>
<dbReference type="InterPro" id="IPR000250">
    <property type="entry name" value="Peptidase_G1"/>
</dbReference>
<reference evidence="2 3" key="1">
    <citation type="submission" date="2016-04" db="EMBL/GenBank/DDBJ databases">
        <title>A degradative enzymes factory behind the ericoid mycorrhizal symbiosis.</title>
        <authorList>
            <consortium name="DOE Joint Genome Institute"/>
            <person name="Martino E."/>
            <person name="Morin E."/>
            <person name="Grelet G."/>
            <person name="Kuo A."/>
            <person name="Kohler A."/>
            <person name="Daghino S."/>
            <person name="Barry K."/>
            <person name="Choi C."/>
            <person name="Cichocki N."/>
            <person name="Clum A."/>
            <person name="Copeland A."/>
            <person name="Hainaut M."/>
            <person name="Haridas S."/>
            <person name="Labutti K."/>
            <person name="Lindquist E."/>
            <person name="Lipzen A."/>
            <person name="Khouja H.-R."/>
            <person name="Murat C."/>
            <person name="Ohm R."/>
            <person name="Olson A."/>
            <person name="Spatafora J."/>
            <person name="Veneault-Fourrey C."/>
            <person name="Henrissat B."/>
            <person name="Grigoriev I."/>
            <person name="Martin F."/>
            <person name="Perotto S."/>
        </authorList>
    </citation>
    <scope>NUCLEOTIDE SEQUENCE [LARGE SCALE GENOMIC DNA]</scope>
    <source>
        <strain evidence="2 3">E</strain>
    </source>
</reference>
<accession>A0A2J6TKJ3</accession>
<gene>
    <name evidence="2" type="ORF">K444DRAFT_486831</name>
</gene>
<dbReference type="PANTHER" id="PTHR37536">
    <property type="entry name" value="PUTATIVE (AFU_ORTHOLOGUE AFUA_3G02970)-RELATED"/>
    <property type="match status" value="1"/>
</dbReference>
<feature type="non-terminal residue" evidence="2">
    <location>
        <position position="1"/>
    </location>
</feature>
<evidence type="ECO:0000256" key="1">
    <source>
        <dbReference type="PIRSR" id="PIRSR600250-50"/>
    </source>
</evidence>